<feature type="chain" id="PRO_5044720199" evidence="1">
    <location>
        <begin position="23"/>
        <end position="319"/>
    </location>
</feature>
<dbReference type="InterPro" id="IPR011852">
    <property type="entry name" value="TRAP_TAXI"/>
</dbReference>
<proteinExistence type="predicted"/>
<protein>
    <submittedName>
        <fullName evidence="4">TAXI family TRAP transporter solute-binding subunit</fullName>
    </submittedName>
</protein>
<dbReference type="Pfam" id="PF16868">
    <property type="entry name" value="NMT1_3"/>
    <property type="match status" value="1"/>
</dbReference>
<reference evidence="2" key="1">
    <citation type="journal article" date="2014" name="Int. J. Syst. Evol. Microbiol.">
        <title>Complete genome of a new Firmicutes species belonging to the dominant human colonic microbiota ('Ruminococcus bicirculans') reveals two chromosomes and a selective capacity to utilize plant glucans.</title>
        <authorList>
            <consortium name="NISC Comparative Sequencing Program"/>
            <person name="Wegmann U."/>
            <person name="Louis P."/>
            <person name="Goesmann A."/>
            <person name="Henrissat B."/>
            <person name="Duncan S.H."/>
            <person name="Flint H.J."/>
        </authorList>
    </citation>
    <scope>NUCLEOTIDE SEQUENCE</scope>
    <source>
        <strain evidence="2">JCM 15515</strain>
    </source>
</reference>
<accession>A0AB39D0N4</accession>
<keyword evidence="7" id="KW-1185">Reference proteome</keyword>
<dbReference type="PANTHER" id="PTHR42941">
    <property type="entry name" value="SLL1037 PROTEIN"/>
    <property type="match status" value="1"/>
</dbReference>
<dbReference type="AlphaFoldDB" id="A0AB39D0N4"/>
<dbReference type="Gene3D" id="3.40.190.10">
    <property type="entry name" value="Periplasmic binding protein-like II"/>
    <property type="match status" value="2"/>
</dbReference>
<reference evidence="2" key="3">
    <citation type="submission" date="2023-12" db="EMBL/GenBank/DDBJ databases">
        <authorList>
            <person name="Sun Q."/>
            <person name="Inoue M."/>
        </authorList>
    </citation>
    <scope>NUCLEOTIDE SEQUENCE</scope>
    <source>
        <strain evidence="2">JCM 15515</strain>
    </source>
</reference>
<dbReference type="Proteomes" id="UP001500573">
    <property type="component" value="Unassembled WGS sequence"/>
</dbReference>
<evidence type="ECO:0000313" key="4">
    <source>
        <dbReference type="EMBL" id="XDJ47710.1"/>
    </source>
</evidence>
<sequence>MNPAKLLACALCLFLSALQPAAAENISIGTGGTGGVYYPVGGGIAAMLSKKVAGMEATAEVTGGSVDNLKLLSNDPTYIGFSMNDAAQDAYQGEGKFKGAPVDARTLMILYPNRLHLVTVEGRGIAKIADLKGHRISTGSPGSATEVMALRMLEAAGLDKDKDVERERLSVAESVNATKDNKIDAFFWVGGVPTAAVTDLANTPGTKLMLIDNADLVPAMNQKYGNLYVQDVIPKGTYRGMDKDYHLASVMNVLVANASMPDQVAYDIVKTIFDSREELIAVHKDTAEFKLENQKAASSPIPFHPGAVKYFKEHGAAFD</sequence>
<reference evidence="7" key="2">
    <citation type="journal article" date="2019" name="Int. J. Syst. Evol. Microbiol.">
        <title>The Global Catalogue of Microorganisms (GCM) 10K type strain sequencing project: providing services to taxonomists for standard genome sequencing and annotation.</title>
        <authorList>
            <consortium name="The Broad Institute Genomics Platform"/>
            <consortium name="The Broad Institute Genome Sequencing Center for Infectious Disease"/>
            <person name="Wu L."/>
            <person name="Ma J."/>
        </authorList>
    </citation>
    <scope>NUCLEOTIDE SEQUENCE [LARGE SCALE GENOMIC DNA]</scope>
    <source>
        <strain evidence="7">JCM 15515</strain>
    </source>
</reference>
<gene>
    <name evidence="5" type="ORF">ABRY94_02775</name>
    <name evidence="3" type="ORF">ABRY99_03120</name>
    <name evidence="4" type="ORF">ABRZ04_01145</name>
    <name evidence="6" type="ORF">ABRZ07_03695</name>
    <name evidence="2" type="ORF">GCM10009108_18570</name>
</gene>
<feature type="signal peptide" evidence="1">
    <location>
        <begin position="1"/>
        <end position="22"/>
    </location>
</feature>
<dbReference type="EMBL" id="CP158254">
    <property type="protein sequence ID" value="XDJ47710.1"/>
    <property type="molecule type" value="Genomic_DNA"/>
</dbReference>
<dbReference type="EMBL" id="BAAAEX010000010">
    <property type="protein sequence ID" value="GAA0779763.1"/>
    <property type="molecule type" value="Genomic_DNA"/>
</dbReference>
<evidence type="ECO:0000313" key="6">
    <source>
        <dbReference type="EMBL" id="XDJ80617.1"/>
    </source>
</evidence>
<dbReference type="SUPFAM" id="SSF53850">
    <property type="entry name" value="Periplasmic binding protein-like II"/>
    <property type="match status" value="1"/>
</dbReference>
<evidence type="ECO:0000313" key="5">
    <source>
        <dbReference type="EMBL" id="XDJ69743.1"/>
    </source>
</evidence>
<evidence type="ECO:0000313" key="7">
    <source>
        <dbReference type="Proteomes" id="UP001500573"/>
    </source>
</evidence>
<dbReference type="EMBL" id="CP158262">
    <property type="protein sequence ID" value="XDJ69743.1"/>
    <property type="molecule type" value="Genomic_DNA"/>
</dbReference>
<reference evidence="4" key="4">
    <citation type="submission" date="2024-05" db="EMBL/GenBank/DDBJ databases">
        <authorList>
            <person name="Luo Y.-C."/>
            <person name="Nicholds J."/>
            <person name="Mortimer T."/>
            <person name="Maboni G."/>
        </authorList>
    </citation>
    <scope>NUCLEOTIDE SEQUENCE</scope>
    <source>
        <strain evidence="6">141555</strain>
        <strain evidence="5">144863</strain>
        <strain evidence="4">151836</strain>
        <strain evidence="3">153920</strain>
    </source>
</reference>
<evidence type="ECO:0000313" key="2">
    <source>
        <dbReference type="EMBL" id="GAA0779763.1"/>
    </source>
</evidence>
<dbReference type="NCBIfam" id="TIGR02122">
    <property type="entry name" value="TRAP_TAXI"/>
    <property type="match status" value="1"/>
</dbReference>
<dbReference type="RefSeq" id="WP_343837853.1">
    <property type="nucleotide sequence ID" value="NZ_BAAAEX010000010.1"/>
</dbReference>
<keyword evidence="1" id="KW-0732">Signal</keyword>
<evidence type="ECO:0000313" key="3">
    <source>
        <dbReference type="EMBL" id="XDJ42583.1"/>
    </source>
</evidence>
<organism evidence="4">
    <name type="scientific">Castellaniella ginsengisoli</name>
    <dbReference type="NCBI Taxonomy" id="546114"/>
    <lineage>
        <taxon>Bacteria</taxon>
        <taxon>Pseudomonadati</taxon>
        <taxon>Pseudomonadota</taxon>
        <taxon>Betaproteobacteria</taxon>
        <taxon>Burkholderiales</taxon>
        <taxon>Alcaligenaceae</taxon>
        <taxon>Castellaniella</taxon>
    </lineage>
</organism>
<evidence type="ECO:0000256" key="1">
    <source>
        <dbReference type="SAM" id="SignalP"/>
    </source>
</evidence>
<dbReference type="PANTHER" id="PTHR42941:SF1">
    <property type="entry name" value="SLL1037 PROTEIN"/>
    <property type="match status" value="1"/>
</dbReference>
<name>A0AB39D0N4_9BURK</name>
<dbReference type="EMBL" id="CP158252">
    <property type="protein sequence ID" value="XDJ42583.1"/>
    <property type="molecule type" value="Genomic_DNA"/>
</dbReference>
<dbReference type="CDD" id="cd13569">
    <property type="entry name" value="PBP2_TAXI_TRAP_like_1"/>
    <property type="match status" value="1"/>
</dbReference>
<dbReference type="EMBL" id="CP158267">
    <property type="protein sequence ID" value="XDJ80617.1"/>
    <property type="molecule type" value="Genomic_DNA"/>
</dbReference>